<dbReference type="AlphaFoldDB" id="A0AAV3ZWH7"/>
<keyword evidence="3" id="KW-1185">Reference proteome</keyword>
<evidence type="ECO:0000313" key="3">
    <source>
        <dbReference type="Proteomes" id="UP000735302"/>
    </source>
</evidence>
<name>A0AAV3ZWH7_9GAST</name>
<evidence type="ECO:0000259" key="1">
    <source>
        <dbReference type="PROSITE" id="PS01186"/>
    </source>
</evidence>
<dbReference type="PANTHER" id="PTHR39069:SF8">
    <property type="entry name" value="FI17111P1"/>
    <property type="match status" value="1"/>
</dbReference>
<gene>
    <name evidence="2" type="ORF">PoB_002678100</name>
</gene>
<dbReference type="InterPro" id="IPR000742">
    <property type="entry name" value="EGF"/>
</dbReference>
<dbReference type="Gene3D" id="2.170.300.10">
    <property type="entry name" value="Tie2 ligand-binding domain superfamily"/>
    <property type="match status" value="2"/>
</dbReference>
<proteinExistence type="predicted"/>
<reference evidence="2 3" key="1">
    <citation type="journal article" date="2021" name="Elife">
        <title>Chloroplast acquisition without the gene transfer in kleptoplastic sea slugs, Plakobranchus ocellatus.</title>
        <authorList>
            <person name="Maeda T."/>
            <person name="Takahashi S."/>
            <person name="Yoshida T."/>
            <person name="Shimamura S."/>
            <person name="Takaki Y."/>
            <person name="Nagai Y."/>
            <person name="Toyoda A."/>
            <person name="Suzuki Y."/>
            <person name="Arimoto A."/>
            <person name="Ishii H."/>
            <person name="Satoh N."/>
            <person name="Nishiyama T."/>
            <person name="Hasebe M."/>
            <person name="Maruyama T."/>
            <person name="Minagawa J."/>
            <person name="Obokata J."/>
            <person name="Shigenobu S."/>
        </authorList>
    </citation>
    <scope>NUCLEOTIDE SEQUENCE [LARGE SCALE GENOMIC DNA]</scope>
</reference>
<sequence>MAVFTVYSQQTGVYFCKNDTDCDENTTCDPENQVCRCKPGYRLDQVKRLCIQSMLGEPCQSSWECPESREVECVRGRCRCKAGWTVDGEDESNTTCRANERGDACSGDEDCNLNSHHLSCGPGGTCECASGYVSDGEHRYCWAARVFETNCTDDYLCREKFGVSVKCSNSGRCECIDFPWQSGYSCIIGMRRLNDECDYHEQCEAIPNSVCSSGKCQCRDHYGLAETVQGRQYCKVLHKGNCSTDRSCSELVSNSFCAGDRKCACKLGYLEKSSADRCVRIAIGSECRSDDDCRRFNGNSYCSKIADSNSFCQCLPGFSLVNYSQFTGQRLVCEKIGLGTHHCTSDRDCRYVNNSVCRSCDFGPDEPYCRNTCADEDRQVTKCSAEVCVCPDEYKKAESGTACEPRILYDTCGKDDNCKTIEGEVQCSNQRCICKPGYRGFANNKCTEITLGDRCRNDEQCSRTTNSVCDRQKFICTCKSGYVPNNQTIGSKQSCRKRRIGEACAVDEDCSNGSQCLRNRCVCPAGFMVGGDLYTCTQRKLYSHCRASQDCEDAISNSTCAEENQTCACLLGFLASGDNASCTLRRLGDHCDTDEDCIEAVGNSRCYWSKTCHCERGYYAMANLAQCEKRQLNDSCEDADDCSTVIGNSTCRDNICTCNNGFEPYSPDTCVRRDNGDDDDDDDEYSCNY</sequence>
<dbReference type="InterPro" id="IPR006149">
    <property type="entry name" value="EB_dom"/>
</dbReference>
<comment type="caution">
    <text evidence="2">The sequence shown here is derived from an EMBL/GenBank/DDBJ whole genome shotgun (WGS) entry which is preliminary data.</text>
</comment>
<dbReference type="Proteomes" id="UP000735302">
    <property type="component" value="Unassembled WGS sequence"/>
</dbReference>
<dbReference type="PROSITE" id="PS01186">
    <property type="entry name" value="EGF_2"/>
    <property type="match status" value="1"/>
</dbReference>
<feature type="domain" description="EGF-like" evidence="1">
    <location>
        <begin position="35"/>
        <end position="50"/>
    </location>
</feature>
<dbReference type="PANTHER" id="PTHR39069">
    <property type="entry name" value="ECDYSONE-INDUCIBLE GENE E1, ISOFORM A"/>
    <property type="match status" value="1"/>
</dbReference>
<accession>A0AAV3ZWH7</accession>
<protein>
    <submittedName>
        <fullName evidence="2">Multiple epidermal growth factor-like domains 6</fullName>
    </submittedName>
</protein>
<dbReference type="SMART" id="SM00181">
    <property type="entry name" value="EGF"/>
    <property type="match status" value="11"/>
</dbReference>
<organism evidence="2 3">
    <name type="scientific">Plakobranchus ocellatus</name>
    <dbReference type="NCBI Taxonomy" id="259542"/>
    <lineage>
        <taxon>Eukaryota</taxon>
        <taxon>Metazoa</taxon>
        <taxon>Spiralia</taxon>
        <taxon>Lophotrochozoa</taxon>
        <taxon>Mollusca</taxon>
        <taxon>Gastropoda</taxon>
        <taxon>Heterobranchia</taxon>
        <taxon>Euthyneura</taxon>
        <taxon>Panpulmonata</taxon>
        <taxon>Sacoglossa</taxon>
        <taxon>Placobranchoidea</taxon>
        <taxon>Plakobranchidae</taxon>
        <taxon>Plakobranchus</taxon>
    </lineage>
</organism>
<dbReference type="EMBL" id="BLXT01003068">
    <property type="protein sequence ID" value="GFO00276.1"/>
    <property type="molecule type" value="Genomic_DNA"/>
</dbReference>
<evidence type="ECO:0000313" key="2">
    <source>
        <dbReference type="EMBL" id="GFO00276.1"/>
    </source>
</evidence>
<dbReference type="Pfam" id="PF01683">
    <property type="entry name" value="EB"/>
    <property type="match status" value="4"/>
</dbReference>